<feature type="region of interest" description="Disordered" evidence="2">
    <location>
        <begin position="54"/>
        <end position="75"/>
    </location>
</feature>
<dbReference type="InterPro" id="IPR036709">
    <property type="entry name" value="Autotransporte_beta_dom_sf"/>
</dbReference>
<dbReference type="InterPro" id="IPR012332">
    <property type="entry name" value="Autotransporter_pectin_lyase_C"/>
</dbReference>
<feature type="chain" id="PRO_5045056113" evidence="3">
    <location>
        <begin position="25"/>
        <end position="1903"/>
    </location>
</feature>
<evidence type="ECO:0000313" key="5">
    <source>
        <dbReference type="EMBL" id="MDR6433181.1"/>
    </source>
</evidence>
<dbReference type="InterPro" id="IPR013425">
    <property type="entry name" value="Autotrns_rpt"/>
</dbReference>
<evidence type="ECO:0000256" key="1">
    <source>
        <dbReference type="ARBA" id="ARBA00022729"/>
    </source>
</evidence>
<dbReference type="SUPFAM" id="SSF103515">
    <property type="entry name" value="Autotransporter"/>
    <property type="match status" value="1"/>
</dbReference>
<dbReference type="PROSITE" id="PS51208">
    <property type="entry name" value="AUTOTRANSPORTER"/>
    <property type="match status" value="1"/>
</dbReference>
<keyword evidence="6" id="KW-1185">Reference proteome</keyword>
<organism evidence="5 6">
    <name type="scientific">Brucella pseudogrignonensis</name>
    <dbReference type="NCBI Taxonomy" id="419475"/>
    <lineage>
        <taxon>Bacteria</taxon>
        <taxon>Pseudomonadati</taxon>
        <taxon>Pseudomonadota</taxon>
        <taxon>Alphaproteobacteria</taxon>
        <taxon>Hyphomicrobiales</taxon>
        <taxon>Brucellaceae</taxon>
        <taxon>Brucella/Ochrobactrum group</taxon>
        <taxon>Brucella</taxon>
    </lineage>
</organism>
<evidence type="ECO:0000256" key="2">
    <source>
        <dbReference type="SAM" id="MobiDB-lite"/>
    </source>
</evidence>
<protein>
    <submittedName>
        <fullName evidence="5">Outer membrane autotransporter protein</fullName>
    </submittedName>
</protein>
<evidence type="ECO:0000256" key="3">
    <source>
        <dbReference type="SAM" id="SignalP"/>
    </source>
</evidence>
<feature type="compositionally biased region" description="Gly residues" evidence="2">
    <location>
        <begin position="123"/>
        <end position="132"/>
    </location>
</feature>
<dbReference type="Gene3D" id="2.40.128.130">
    <property type="entry name" value="Autotransporter beta-domain"/>
    <property type="match status" value="1"/>
</dbReference>
<dbReference type="Gene3D" id="2.160.20.20">
    <property type="match status" value="2"/>
</dbReference>
<dbReference type="InterPro" id="IPR006315">
    <property type="entry name" value="OM_autotransptr_brl_dom"/>
</dbReference>
<accession>A0ABU1MAW4</accession>
<dbReference type="EMBL" id="JAVDQT010000004">
    <property type="protein sequence ID" value="MDR6433181.1"/>
    <property type="molecule type" value="Genomic_DNA"/>
</dbReference>
<dbReference type="RefSeq" id="WP_310013737.1">
    <property type="nucleotide sequence ID" value="NZ_JAVDQT010000004.1"/>
</dbReference>
<dbReference type="Pfam" id="PF18883">
    <property type="entry name" value="AC_1"/>
    <property type="match status" value="1"/>
</dbReference>
<dbReference type="NCBIfam" id="TIGR01414">
    <property type="entry name" value="autotrans_barl"/>
    <property type="match status" value="1"/>
</dbReference>
<dbReference type="InterPro" id="IPR005546">
    <property type="entry name" value="Autotransporte_beta"/>
</dbReference>
<keyword evidence="1 3" id="KW-0732">Signal</keyword>
<dbReference type="Proteomes" id="UP001184614">
    <property type="component" value="Unassembled WGS sequence"/>
</dbReference>
<reference evidence="5 6" key="1">
    <citation type="submission" date="2023-07" db="EMBL/GenBank/DDBJ databases">
        <title>Sorghum-associated microbial communities from plants grown in Nebraska, USA.</title>
        <authorList>
            <person name="Schachtman D."/>
        </authorList>
    </citation>
    <scope>NUCLEOTIDE SEQUENCE [LARGE SCALE GENOMIC DNA]</scope>
    <source>
        <strain evidence="5 6">DS1730</strain>
    </source>
</reference>
<evidence type="ECO:0000313" key="6">
    <source>
        <dbReference type="Proteomes" id="UP001184614"/>
    </source>
</evidence>
<evidence type="ECO:0000259" key="4">
    <source>
        <dbReference type="PROSITE" id="PS51208"/>
    </source>
</evidence>
<dbReference type="PANTHER" id="PTHR35037:SF3">
    <property type="entry name" value="C-TERMINAL REGION OF AIDA-LIKE PROTEIN"/>
    <property type="match status" value="1"/>
</dbReference>
<dbReference type="CDD" id="cd01344">
    <property type="entry name" value="PL2_Passenger_AT"/>
    <property type="match status" value="1"/>
</dbReference>
<dbReference type="SMART" id="SM00869">
    <property type="entry name" value="Autotransporter"/>
    <property type="match status" value="1"/>
</dbReference>
<proteinExistence type="predicted"/>
<feature type="region of interest" description="Disordered" evidence="2">
    <location>
        <begin position="97"/>
        <end position="132"/>
    </location>
</feature>
<gene>
    <name evidence="5" type="ORF">J2782_002927</name>
</gene>
<feature type="region of interest" description="Disordered" evidence="2">
    <location>
        <begin position="1072"/>
        <end position="1093"/>
    </location>
</feature>
<dbReference type="Pfam" id="PF12951">
    <property type="entry name" value="PATR"/>
    <property type="match status" value="8"/>
</dbReference>
<feature type="domain" description="Autotransporter" evidence="4">
    <location>
        <begin position="1619"/>
        <end position="1903"/>
    </location>
</feature>
<dbReference type="InterPro" id="IPR051551">
    <property type="entry name" value="Autotransporter_adhesion"/>
</dbReference>
<dbReference type="NCBIfam" id="TIGR02601">
    <property type="entry name" value="autotrns_rpt"/>
    <property type="match status" value="7"/>
</dbReference>
<name>A0ABU1MAW4_9HYPH</name>
<dbReference type="PANTHER" id="PTHR35037">
    <property type="entry name" value="C-TERMINAL REGION OF AIDA-LIKE PROTEIN"/>
    <property type="match status" value="1"/>
</dbReference>
<comment type="caution">
    <text evidence="5">The sequence shown here is derived from an EMBL/GenBank/DDBJ whole genome shotgun (WGS) entry which is preliminary data.</text>
</comment>
<dbReference type="InterPro" id="IPR011050">
    <property type="entry name" value="Pectin_lyase_fold/virulence"/>
</dbReference>
<dbReference type="SUPFAM" id="SSF51126">
    <property type="entry name" value="Pectin lyase-like"/>
    <property type="match status" value="3"/>
</dbReference>
<dbReference type="InterPro" id="IPR043990">
    <property type="entry name" value="AC_1"/>
</dbReference>
<sequence>MVSISAKHFLAISSLFFFESFAHAGNIYAFDVGSSACVKAIGAQFGAQSPGGCSDHINGSQGGGSENGEGSQSTVYTYRSDAGGSYTGMIGGNGADASSSVRGGAGGVPTHTVSLDGGDGKPGDNGGDYGGGGGGGSTALYITSGFPTNLQSEGSVRAGAGGAGGAGVLGGGGGGGGGNALVYIPKEGQVNTLTLGMGVYNGGAGGAGGAGTVPGQAGVSGDGIVLGGAVPMTATLPAIQLGRPQTFISIGGAAAPGGHGGDGIVLLGNVTMTLYSSLGQTNFNAGPGDTTLLNGGRAIYIKGDNNQVFLFKNPNGTDFFEQRTFANSSKVAFLIDGNNNYLDVQGIIYSGGNKVEVHGDNNTLGLKDFYKNNLYDSGDKYNFFADGKNNTIQLNGDENSFDLKYTAPNLMTGFATFNKVGKAKWTVTGDQQNDMAWQVQEGILELSGDVDVSMSTSMTVACGTPLTCSTLDMSGVDGKGLTLQRLFGDGFIIAGSKEITISNGGNFSGVIKSDSDLTLTGGTLTLSGFNEYTGDTHLNGGVLSVAAPKNTGISTNKLIFDGGTLQITGTTLTDTTKQIVWNAGGGGFDIADKDNTFTVGQALGAGGALTKLGAGTLVLSGANLYKGGTFLNGGILQVASDTNLGDASGALNFSGGTLHITKTLSSDRLVTLASDGGTIDVDPDPDPNNKTIFGGVFKNAGDAKGSFTKSGAGTLVMTAANTYTGNTTVTGGILQLGDGHTIDHNSIILGDIALTGGNLVVDNMGTNDPNNIHQTKLSGVISDGGITTPGSATQNGSDTLVLLGKNTYSDGTYLNAGVVSVEQDENLGTGGLNFDGGTLKVTGTAFKSTTKQIGWGTHGGGFDIDDASNTFTLSNVFIGSGALTKSGAGILALTGDSSSYQGSTTVSDGSLRLDGGKLGDGTGHVHVASGASLGGHGSIGGTTDIATGATLFGQSGQKLTFDKDLTLDTGSKVDVTLGAPSINGLFDVKGDLTVAGTLNITDAGGFGPGLYRIFDYSGTLTNNGLTIGTVPGDDASQVSLQTAVDHQINLVNSAGYTLNYWDGDDANKHNNNSVDGGNGTWNASNDNWTDQDGQLNGKWATGQFAIFQGSAGTVTVDDGGGAVSVSGMQFFVNGYTIEGGQITLGGQDNQIIVGDGTINSASDIATIASVLDGQNGFTKTSYGTLNLTGANTYSGTTTVAEGTLELSGSGSIANSGEIALTSTQFDHGRLLINKDNDFTLANKVSGIGPVTKDGAGITTFSGNNTFSGGLTVKGGTAKAGIADHAFGSGDIRVDGGGILDLANFNESVGSLLGATSGDGAINLGSGTLTLDQNLHGDFSGVISGTGGLTKNGDGDLVFYGANNYSGLTAVNEGSLIQGAAGGLSAASTYNVASGASLKLGGFSTSIAGLTNAGNVFFGSTGGGTVLNISGNYIGNGGTLHMAAVFGDDNSLTDRMNVTGNTSGTSKVDITNRNGFGAATKNGIEIVSVGGNSDGVFNLQGDYVTKDGQQAIMTDSAYAYTLQHGGTNTPNDGNWYLVSKKSNTDPVNPVNPDCQKNNTCPTPPDPTPGRFSPAAPVYESYTSTLQALNALPTLQQRVGQRYLGDADQTNLSASSGASSGESDNKAIWGRIEGAHNRQKNASTAGDLHQDINTFIMQAGVDGQFYENENGKLLAGITGQYGNARSNIDNRTGDGSGSITTQGWGLGANATWYGTSGFYLDTQAQANWYDSDLDVDATNPTLANGNKGFGYALSLEAGQRFDLDPYWSLTPQAQLTWSSVDFDTFTDAYGARISNRNGDSLNARIGLAANYANSWKGKDGLMVNTSLYGIANLYQELMGDARMNYAGTHMATDRDNTWGGIGAGGTYAWANNKYALYGEGSINTSLNHFSDSYAIKGNIGFKVNW</sequence>
<feature type="signal peptide" evidence="3">
    <location>
        <begin position="1"/>
        <end position="24"/>
    </location>
</feature>